<keyword evidence="2" id="KW-0521">NADP</keyword>
<evidence type="ECO:0000256" key="2">
    <source>
        <dbReference type="ARBA" id="ARBA00022857"/>
    </source>
</evidence>
<dbReference type="InterPro" id="IPR023210">
    <property type="entry name" value="NADP_OxRdtase_dom"/>
</dbReference>
<dbReference type="SUPFAM" id="SSF51430">
    <property type="entry name" value="NAD(P)-linked oxidoreductase"/>
    <property type="match status" value="1"/>
</dbReference>
<dbReference type="PROSITE" id="PS00062">
    <property type="entry name" value="ALDOKETO_REDUCTASE_2"/>
    <property type="match status" value="1"/>
</dbReference>
<name>A0A2C8Z6Z6_9MICO</name>
<evidence type="ECO:0000256" key="1">
    <source>
        <dbReference type="ARBA" id="ARBA00007905"/>
    </source>
</evidence>
<dbReference type="PROSITE" id="PS00798">
    <property type="entry name" value="ALDOKETO_REDUCTASE_1"/>
    <property type="match status" value="1"/>
</dbReference>
<dbReference type="OrthoDB" id="9804790at2"/>
<dbReference type="FunFam" id="3.20.20.100:FF:000015">
    <property type="entry name" value="Oxidoreductase, aldo/keto reductase family"/>
    <property type="match status" value="1"/>
</dbReference>
<reference evidence="8 9" key="1">
    <citation type="submission" date="2017-09" db="EMBL/GenBank/DDBJ databases">
        <authorList>
            <person name="Ehlers B."/>
            <person name="Leendertz F.H."/>
        </authorList>
    </citation>
    <scope>NUCLEOTIDE SEQUENCE [LARGE SCALE GENOMIC DNA]</scope>
    <source>
        <strain evidence="8 9">CGMCC 1.05381</strain>
    </source>
</reference>
<feature type="binding site" evidence="5">
    <location>
        <position position="106"/>
    </location>
    <ligand>
        <name>substrate</name>
    </ligand>
</feature>
<dbReference type="PANTHER" id="PTHR43827">
    <property type="entry name" value="2,5-DIKETO-D-GLUCONIC ACID REDUCTASE"/>
    <property type="match status" value="1"/>
</dbReference>
<evidence type="ECO:0000256" key="4">
    <source>
        <dbReference type="PIRSR" id="PIRSR000097-1"/>
    </source>
</evidence>
<dbReference type="InterPro" id="IPR018170">
    <property type="entry name" value="Aldo/ket_reductase_CS"/>
</dbReference>
<dbReference type="Gene3D" id="3.20.20.100">
    <property type="entry name" value="NADP-dependent oxidoreductase domain"/>
    <property type="match status" value="1"/>
</dbReference>
<feature type="domain" description="NADP-dependent oxidoreductase" evidence="7">
    <location>
        <begin position="21"/>
        <end position="257"/>
    </location>
</feature>
<dbReference type="EMBL" id="OCST01000002">
    <property type="protein sequence ID" value="SOE59546.1"/>
    <property type="molecule type" value="Genomic_DNA"/>
</dbReference>
<dbReference type="PRINTS" id="PR00069">
    <property type="entry name" value="ALDKETRDTASE"/>
</dbReference>
<accession>A0A2C8Z6Z6</accession>
<dbReference type="PIRSF" id="PIRSF000097">
    <property type="entry name" value="AKR"/>
    <property type="match status" value="1"/>
</dbReference>
<evidence type="ECO:0000259" key="7">
    <source>
        <dbReference type="Pfam" id="PF00248"/>
    </source>
</evidence>
<dbReference type="AlphaFoldDB" id="A0A2C8Z6Z6"/>
<dbReference type="GO" id="GO:0016616">
    <property type="term" value="F:oxidoreductase activity, acting on the CH-OH group of donors, NAD or NADP as acceptor"/>
    <property type="evidence" value="ECO:0007669"/>
    <property type="project" value="UniProtKB-ARBA"/>
</dbReference>
<dbReference type="RefSeq" id="WP_097060104.1">
    <property type="nucleotide sequence ID" value="NZ_BMLC01000001.1"/>
</dbReference>
<evidence type="ECO:0000256" key="6">
    <source>
        <dbReference type="PIRSR" id="PIRSR000097-3"/>
    </source>
</evidence>
<dbReference type="Proteomes" id="UP000219440">
    <property type="component" value="Unassembled WGS sequence"/>
</dbReference>
<sequence length="274" mass="30124">MSIITLNNGVSIPQVGFGVFQIPPTDAQRMTEAALSAGYRHIDTAAGYQNEEGVGVGVIQSGLPRDEVFVTTKLWNADQGYEKALAAYETSRKKLGLDYIDLYLIHFPIPQKRLYQETWKALEKLYSEGAVRAIGVSNFKFPYLDRLLAGAEVVPAVHQIEVHPTYQQAELDALTRVHGIAVEAYSPLGRGADLTAPAIVEIAARVGATPAQVIMTWHLKRGRIVLPKSASVERLTENLRTDHIELTEADLMTIETLEAGLRTGEDIETFDIPA</sequence>
<feature type="site" description="Lowers pKa of active site Tyr" evidence="6">
    <location>
        <position position="73"/>
    </location>
</feature>
<dbReference type="PANTHER" id="PTHR43827:SF3">
    <property type="entry name" value="NADP-DEPENDENT OXIDOREDUCTASE DOMAIN-CONTAINING PROTEIN"/>
    <property type="match status" value="1"/>
</dbReference>
<dbReference type="Pfam" id="PF00248">
    <property type="entry name" value="Aldo_ket_red"/>
    <property type="match status" value="1"/>
</dbReference>
<evidence type="ECO:0000313" key="8">
    <source>
        <dbReference type="EMBL" id="SOE59546.1"/>
    </source>
</evidence>
<protein>
    <submittedName>
        <fullName evidence="8">Aldo/keto reductase</fullName>
    </submittedName>
</protein>
<evidence type="ECO:0000256" key="5">
    <source>
        <dbReference type="PIRSR" id="PIRSR000097-2"/>
    </source>
</evidence>
<keyword evidence="9" id="KW-1185">Reference proteome</keyword>
<comment type="similarity">
    <text evidence="1">Belongs to the aldo/keto reductase family.</text>
</comment>
<feature type="active site" description="Proton donor" evidence="4">
    <location>
        <position position="48"/>
    </location>
</feature>
<evidence type="ECO:0000256" key="3">
    <source>
        <dbReference type="ARBA" id="ARBA00023002"/>
    </source>
</evidence>
<gene>
    <name evidence="8" type="ORF">SAMN06296378_0958</name>
</gene>
<dbReference type="InterPro" id="IPR036812">
    <property type="entry name" value="NAD(P)_OxRdtase_dom_sf"/>
</dbReference>
<proteinExistence type="inferred from homology"/>
<evidence type="ECO:0000313" key="9">
    <source>
        <dbReference type="Proteomes" id="UP000219440"/>
    </source>
</evidence>
<organism evidence="8 9">
    <name type="scientific">Salinibacterium xinjiangense</name>
    <dbReference type="NCBI Taxonomy" id="386302"/>
    <lineage>
        <taxon>Bacteria</taxon>
        <taxon>Bacillati</taxon>
        <taxon>Actinomycetota</taxon>
        <taxon>Actinomycetes</taxon>
        <taxon>Micrococcales</taxon>
        <taxon>Microbacteriaceae</taxon>
        <taxon>Salinibacterium</taxon>
    </lineage>
</organism>
<dbReference type="InterPro" id="IPR020471">
    <property type="entry name" value="AKR"/>
</dbReference>
<keyword evidence="3" id="KW-0560">Oxidoreductase</keyword>